<reference evidence="2 3" key="1">
    <citation type="journal article" date="2020" name="IScience">
        <title>Genome Sequencing of the Endangered Kingdonia uniflora (Circaeasteraceae, Ranunculales) Reveals Potential Mechanisms of Evolutionary Specialization.</title>
        <authorList>
            <person name="Sun Y."/>
            <person name="Deng T."/>
            <person name="Zhang A."/>
            <person name="Moore M.J."/>
            <person name="Landis J.B."/>
            <person name="Lin N."/>
            <person name="Zhang H."/>
            <person name="Zhang X."/>
            <person name="Huang J."/>
            <person name="Zhang X."/>
            <person name="Sun H."/>
            <person name="Wang H."/>
        </authorList>
    </citation>
    <scope>NUCLEOTIDE SEQUENCE [LARGE SCALE GENOMIC DNA]</scope>
    <source>
        <strain evidence="2">TB1705</strain>
        <tissue evidence="2">Leaf</tissue>
    </source>
</reference>
<sequence length="163" mass="18129">MAEVLKEGKDRKILVAIDEGEESMYALSWALKNVVTSANSKDTIVLLYSKPSRVMYTTLDDTHNLFSADVVATMEKHRNDVAVSVTEKAMKICKDLCDDVKVERRVGDGDPREVIYEMVTKIGADVLVMGTHGYGLIKRTFLGSVSDYCAHKVKCPVLIVKRS</sequence>
<dbReference type="Gene3D" id="3.40.50.620">
    <property type="entry name" value="HUPs"/>
    <property type="match status" value="1"/>
</dbReference>
<dbReference type="InterPro" id="IPR014729">
    <property type="entry name" value="Rossmann-like_a/b/a_fold"/>
</dbReference>
<feature type="domain" description="UspA" evidence="1">
    <location>
        <begin position="11"/>
        <end position="161"/>
    </location>
</feature>
<evidence type="ECO:0000259" key="1">
    <source>
        <dbReference type="Pfam" id="PF00582"/>
    </source>
</evidence>
<protein>
    <recommendedName>
        <fullName evidence="1">UspA domain-containing protein</fullName>
    </recommendedName>
</protein>
<comment type="caution">
    <text evidence="2">The sequence shown here is derived from an EMBL/GenBank/DDBJ whole genome shotgun (WGS) entry which is preliminary data.</text>
</comment>
<keyword evidence="3" id="KW-1185">Reference proteome</keyword>
<dbReference type="OrthoDB" id="843225at2759"/>
<gene>
    <name evidence="2" type="ORF">GIB67_001787</name>
</gene>
<dbReference type="CDD" id="cd23659">
    <property type="entry name" value="USP_At3g01520-like"/>
    <property type="match status" value="1"/>
</dbReference>
<accession>A0A7J7LBK6</accession>
<evidence type="ECO:0000313" key="3">
    <source>
        <dbReference type="Proteomes" id="UP000541444"/>
    </source>
</evidence>
<evidence type="ECO:0000313" key="2">
    <source>
        <dbReference type="EMBL" id="KAF6140046.1"/>
    </source>
</evidence>
<dbReference type="PRINTS" id="PR01438">
    <property type="entry name" value="UNVRSLSTRESS"/>
</dbReference>
<dbReference type="InterPro" id="IPR006016">
    <property type="entry name" value="UspA"/>
</dbReference>
<dbReference type="InterPro" id="IPR006015">
    <property type="entry name" value="Universal_stress_UspA"/>
</dbReference>
<proteinExistence type="predicted"/>
<name>A0A7J7LBK6_9MAGN</name>
<dbReference type="PANTHER" id="PTHR31964">
    <property type="entry name" value="ADENINE NUCLEOTIDE ALPHA HYDROLASES-LIKE SUPERFAMILY PROTEIN"/>
    <property type="match status" value="1"/>
</dbReference>
<dbReference type="PANTHER" id="PTHR31964:SF125">
    <property type="entry name" value="OS05G0357525 PROTEIN"/>
    <property type="match status" value="1"/>
</dbReference>
<dbReference type="Proteomes" id="UP000541444">
    <property type="component" value="Unassembled WGS sequence"/>
</dbReference>
<organism evidence="2 3">
    <name type="scientific">Kingdonia uniflora</name>
    <dbReference type="NCBI Taxonomy" id="39325"/>
    <lineage>
        <taxon>Eukaryota</taxon>
        <taxon>Viridiplantae</taxon>
        <taxon>Streptophyta</taxon>
        <taxon>Embryophyta</taxon>
        <taxon>Tracheophyta</taxon>
        <taxon>Spermatophyta</taxon>
        <taxon>Magnoliopsida</taxon>
        <taxon>Ranunculales</taxon>
        <taxon>Circaeasteraceae</taxon>
        <taxon>Kingdonia</taxon>
    </lineage>
</organism>
<dbReference type="SUPFAM" id="SSF52402">
    <property type="entry name" value="Adenine nucleotide alpha hydrolases-like"/>
    <property type="match status" value="1"/>
</dbReference>
<dbReference type="AlphaFoldDB" id="A0A7J7LBK6"/>
<dbReference type="EMBL" id="JACGCM010002404">
    <property type="protein sequence ID" value="KAF6140046.1"/>
    <property type="molecule type" value="Genomic_DNA"/>
</dbReference>
<dbReference type="Pfam" id="PF00582">
    <property type="entry name" value="Usp"/>
    <property type="match status" value="1"/>
</dbReference>